<organism evidence="1 2">
    <name type="scientific">Vallitalea maricola</name>
    <dbReference type="NCBI Taxonomy" id="3074433"/>
    <lineage>
        <taxon>Bacteria</taxon>
        <taxon>Bacillati</taxon>
        <taxon>Bacillota</taxon>
        <taxon>Clostridia</taxon>
        <taxon>Lachnospirales</taxon>
        <taxon>Vallitaleaceae</taxon>
        <taxon>Vallitalea</taxon>
    </lineage>
</organism>
<dbReference type="Proteomes" id="UP001374599">
    <property type="component" value="Unassembled WGS sequence"/>
</dbReference>
<protein>
    <submittedName>
        <fullName evidence="1">Rrf2 family transcriptional regulator</fullName>
    </submittedName>
</protein>
<accession>A0ACB5UJ42</accession>
<dbReference type="EMBL" id="BTPU01000027">
    <property type="protein sequence ID" value="GMQ62647.1"/>
    <property type="molecule type" value="Genomic_DNA"/>
</dbReference>
<sequence>MKLSTRGRYGLRAMVDLVVNSKETNISLKSISQRQGISMNYLEQIISVLKKSGYVKSVRGAKGGYSLAKSPKDISVGDILRALEGDLNPVDCALVNEEKQCDEADCCITKIVWKKISDSINDVVNNISLQDLVEGHNDL</sequence>
<name>A0ACB5UJ42_9FIRM</name>
<comment type="caution">
    <text evidence="1">The sequence shown here is derived from an EMBL/GenBank/DDBJ whole genome shotgun (WGS) entry which is preliminary data.</text>
</comment>
<gene>
    <name evidence="1" type="ORF">AN2V17_18790</name>
</gene>
<keyword evidence="2" id="KW-1185">Reference proteome</keyword>
<proteinExistence type="predicted"/>
<evidence type="ECO:0000313" key="1">
    <source>
        <dbReference type="EMBL" id="GMQ62647.1"/>
    </source>
</evidence>
<evidence type="ECO:0000313" key="2">
    <source>
        <dbReference type="Proteomes" id="UP001374599"/>
    </source>
</evidence>
<reference evidence="1" key="1">
    <citation type="submission" date="2023-09" db="EMBL/GenBank/DDBJ databases">
        <title>Vallitalea sediminicola and Vallitalea maricola sp. nov., anaerobic bacteria isolated from marine sediment.</title>
        <authorList>
            <person name="Hirano S."/>
            <person name="Maeda A."/>
            <person name="Terahara T."/>
            <person name="Mori K."/>
            <person name="Hamada M."/>
            <person name="Matsumoto R."/>
            <person name="Kobayashi T."/>
        </authorList>
    </citation>
    <scope>NUCLEOTIDE SEQUENCE</scope>
    <source>
        <strain evidence="1">AN17-2</strain>
    </source>
</reference>